<reference evidence="7" key="1">
    <citation type="submission" date="2023-03" db="EMBL/GenBank/DDBJ databases">
        <authorList>
            <person name="Steffen K."/>
            <person name="Cardenas P."/>
        </authorList>
    </citation>
    <scope>NUCLEOTIDE SEQUENCE</scope>
</reference>
<keyword evidence="8" id="KW-1185">Reference proteome</keyword>
<dbReference type="AlphaFoldDB" id="A0AA35WTU0"/>
<sequence>MAISREELKGRLAALPRLQLASLPTPLEELKRLSAHLAGPQIWVKRDDLTGLAFGGNKIREFEYQIAQAVEQGCDVLVHSAAAQSNQSRQTAAVAAKLGLSAVVVGRDDAHAQTQGNLLLTHLFGAEVDLPAPEEQAQAVAAKMAALTAAGHRPFHTSSDARIFRSVAYVDGALELLAQCEEQGVAPAAIYLCSGAHTHVGLVVAFKALGIDMRVVGISPSPRDDREAAEGHLALARECAAVLGLDLALQAEDFESYAAFVGPDYGVVTPESCEALHLVAQQEGLLLDPSYTSKAMAGLLAHVRAGWWRPDQRLIFLHTGGTPALFAYAKDLGY</sequence>
<dbReference type="EMBL" id="CASHTH010002215">
    <property type="protein sequence ID" value="CAI8026485.1"/>
    <property type="molecule type" value="Genomic_DNA"/>
</dbReference>
<dbReference type="InterPro" id="IPR027278">
    <property type="entry name" value="ACCD_DCysDesulf"/>
</dbReference>
<evidence type="ECO:0000256" key="2">
    <source>
        <dbReference type="ARBA" id="ARBA00008639"/>
    </source>
</evidence>
<feature type="active site" description="Nucleophile" evidence="4">
    <location>
        <position position="85"/>
    </location>
</feature>
<dbReference type="Pfam" id="PF00291">
    <property type="entry name" value="PALP"/>
    <property type="match status" value="1"/>
</dbReference>
<name>A0AA35WTU0_GEOBA</name>
<evidence type="ECO:0000256" key="1">
    <source>
        <dbReference type="ARBA" id="ARBA00001933"/>
    </source>
</evidence>
<dbReference type="PANTHER" id="PTHR43780">
    <property type="entry name" value="1-AMINOCYCLOPROPANE-1-CARBOXYLATE DEAMINASE-RELATED"/>
    <property type="match status" value="1"/>
</dbReference>
<evidence type="ECO:0000256" key="4">
    <source>
        <dbReference type="PIRSR" id="PIRSR006278-1"/>
    </source>
</evidence>
<comment type="cofactor">
    <cofactor evidence="1">
        <name>pyridoxal 5'-phosphate</name>
        <dbReference type="ChEBI" id="CHEBI:597326"/>
    </cofactor>
</comment>
<dbReference type="Gene3D" id="3.40.50.1100">
    <property type="match status" value="2"/>
</dbReference>
<comment type="caution">
    <text evidence="7">The sequence shown here is derived from an EMBL/GenBank/DDBJ whole genome shotgun (WGS) entry which is preliminary data.</text>
</comment>
<evidence type="ECO:0000259" key="6">
    <source>
        <dbReference type="Pfam" id="PF00291"/>
    </source>
</evidence>
<evidence type="ECO:0000256" key="5">
    <source>
        <dbReference type="PIRSR" id="PIRSR006278-2"/>
    </source>
</evidence>
<feature type="domain" description="Tryptophan synthase beta chain-like PALP" evidence="6">
    <location>
        <begin position="21"/>
        <end position="320"/>
    </location>
</feature>
<keyword evidence="3 5" id="KW-0663">Pyridoxal phosphate</keyword>
<dbReference type="Proteomes" id="UP001174909">
    <property type="component" value="Unassembled WGS sequence"/>
</dbReference>
<comment type="similarity">
    <text evidence="2">Belongs to the ACC deaminase/D-cysteine desulfhydrase family.</text>
</comment>
<gene>
    <name evidence="7" type="ORF">GBAR_LOCUS15211</name>
</gene>
<protein>
    <submittedName>
        <fullName evidence="7">L-cysteate sulfo-lyase</fullName>
    </submittedName>
</protein>
<evidence type="ECO:0000313" key="7">
    <source>
        <dbReference type="EMBL" id="CAI8026485.1"/>
    </source>
</evidence>
<evidence type="ECO:0000313" key="8">
    <source>
        <dbReference type="Proteomes" id="UP001174909"/>
    </source>
</evidence>
<proteinExistence type="inferred from homology"/>
<organism evidence="7 8">
    <name type="scientific">Geodia barretti</name>
    <name type="common">Barrett's horny sponge</name>
    <dbReference type="NCBI Taxonomy" id="519541"/>
    <lineage>
        <taxon>Eukaryota</taxon>
        <taxon>Metazoa</taxon>
        <taxon>Porifera</taxon>
        <taxon>Demospongiae</taxon>
        <taxon>Heteroscleromorpha</taxon>
        <taxon>Tetractinellida</taxon>
        <taxon>Astrophorina</taxon>
        <taxon>Geodiidae</taxon>
        <taxon>Geodia</taxon>
    </lineage>
</organism>
<dbReference type="InterPro" id="IPR001926">
    <property type="entry name" value="TrpB-like_PALP"/>
</dbReference>
<accession>A0AA35WTU0</accession>
<dbReference type="InterPro" id="IPR036052">
    <property type="entry name" value="TrpB-like_PALP_sf"/>
</dbReference>
<feature type="modified residue" description="N6-(pyridoxal phosphate)lysine" evidence="5">
    <location>
        <position position="58"/>
    </location>
</feature>
<dbReference type="GO" id="GO:0019148">
    <property type="term" value="F:D-cysteine desulfhydrase activity"/>
    <property type="evidence" value="ECO:0007669"/>
    <property type="project" value="TreeGrafter"/>
</dbReference>
<dbReference type="PIRSF" id="PIRSF006278">
    <property type="entry name" value="ACCD_DCysDesulf"/>
    <property type="match status" value="1"/>
</dbReference>
<dbReference type="PANTHER" id="PTHR43780:SF2">
    <property type="entry name" value="1-AMINOCYCLOPROPANE-1-CARBOXYLATE DEAMINASE-RELATED"/>
    <property type="match status" value="1"/>
</dbReference>
<evidence type="ECO:0000256" key="3">
    <source>
        <dbReference type="ARBA" id="ARBA00022898"/>
    </source>
</evidence>
<dbReference type="SUPFAM" id="SSF53686">
    <property type="entry name" value="Tryptophan synthase beta subunit-like PLP-dependent enzymes"/>
    <property type="match status" value="1"/>
</dbReference>